<organism evidence="1 3">
    <name type="scientific">Neospora caninum (strain Liverpool)</name>
    <dbReference type="NCBI Taxonomy" id="572307"/>
    <lineage>
        <taxon>Eukaryota</taxon>
        <taxon>Sar</taxon>
        <taxon>Alveolata</taxon>
        <taxon>Apicomplexa</taxon>
        <taxon>Conoidasida</taxon>
        <taxon>Coccidia</taxon>
        <taxon>Eucoccidiorida</taxon>
        <taxon>Eimeriorina</taxon>
        <taxon>Sarcocystidae</taxon>
        <taxon>Neospora</taxon>
    </lineage>
</organism>
<dbReference type="AlphaFoldDB" id="F0V9K0"/>
<dbReference type="EMBL" id="LN714477">
    <property type="protein sequence ID" value="CEL65034.1"/>
    <property type="molecule type" value="Genomic_DNA"/>
</dbReference>
<dbReference type="OrthoDB" id="331369at2759"/>
<name>F0V9K0_NEOCL</name>
<gene>
    <name evidence="2" type="ORF">BN1204_008950</name>
    <name evidence="1" type="ORF">NCLIV_008950</name>
</gene>
<keyword evidence="3" id="KW-1185">Reference proteome</keyword>
<protein>
    <submittedName>
        <fullName evidence="1">Uncharacterized protein</fullName>
    </submittedName>
</protein>
<accession>F0V9K0</accession>
<dbReference type="RefSeq" id="XP_003880459.1">
    <property type="nucleotide sequence ID" value="XM_003880410.1"/>
</dbReference>
<evidence type="ECO:0000313" key="2">
    <source>
        <dbReference type="EMBL" id="CEL65034.1"/>
    </source>
</evidence>
<evidence type="ECO:0000313" key="1">
    <source>
        <dbReference type="EMBL" id="CBZ50426.1"/>
    </source>
</evidence>
<dbReference type="eggNOG" id="ENOG502R0JG">
    <property type="taxonomic scope" value="Eukaryota"/>
</dbReference>
<dbReference type="VEuPathDB" id="ToxoDB:NCLIV_008950"/>
<evidence type="ECO:0000313" key="3">
    <source>
        <dbReference type="Proteomes" id="UP000007494"/>
    </source>
</evidence>
<sequence length="127" mass="13833">MRIPPDEARTLTMGKSTLLAGAAVLVCFAHSNFGVASIVHRMNLPGPKIAPVDFLDKYDHKLRQFAELFANSSTGRLLREVVEDLAAHPAKKFGVHIGSAAAVRRPVYYPEHVPVFKGNSLAISEVL</sequence>
<reference evidence="1" key="2">
    <citation type="submission" date="2011-03" db="EMBL/GenBank/DDBJ databases">
        <title>Comparative genomics and transcriptomics of Neospora caninum and Toxoplasma gondii.</title>
        <authorList>
            <person name="Reid A.J."/>
            <person name="Sohal A."/>
            <person name="Harris D."/>
            <person name="Quail M."/>
            <person name="Sanders M."/>
            <person name="Berriman M."/>
            <person name="Wastling J.M."/>
            <person name="Pain A."/>
        </authorList>
    </citation>
    <scope>NUCLEOTIDE SEQUENCE</scope>
    <source>
        <strain evidence="1">Liverpool</strain>
    </source>
</reference>
<dbReference type="GeneID" id="13441452"/>
<dbReference type="OMA" id="YPAKKFG"/>
<reference evidence="2" key="4">
    <citation type="journal article" date="2015" name="PLoS ONE">
        <title>Comprehensive Evaluation of Toxoplasma gondii VEG and Neospora caninum LIV Genomes with Tachyzoite Stage Transcriptome and Proteome Defines Novel Transcript Features.</title>
        <authorList>
            <person name="Ramaprasad A."/>
            <person name="Mourier T."/>
            <person name="Naeem R."/>
            <person name="Malas T.B."/>
            <person name="Moussa E."/>
            <person name="Panigrahi A."/>
            <person name="Vermont S.J."/>
            <person name="Otto T.D."/>
            <person name="Wastling J."/>
            <person name="Pain A."/>
        </authorList>
    </citation>
    <scope>NUCLEOTIDE SEQUENCE</scope>
    <source>
        <strain evidence="2">Liverpool</strain>
    </source>
</reference>
<proteinExistence type="predicted"/>
<dbReference type="Proteomes" id="UP000007494">
    <property type="component" value="Chromosome III"/>
</dbReference>
<reference evidence="1" key="1">
    <citation type="submission" date="2011-02" db="EMBL/GenBank/DDBJ databases">
        <authorList>
            <person name="Aslett M."/>
        </authorList>
    </citation>
    <scope>NUCLEOTIDE SEQUENCE</scope>
    <source>
        <strain evidence="1">Liverpool</strain>
    </source>
</reference>
<dbReference type="InParanoid" id="F0V9K0"/>
<dbReference type="EMBL" id="FR823383">
    <property type="protein sequence ID" value="CBZ50426.1"/>
    <property type="molecule type" value="Genomic_DNA"/>
</dbReference>
<reference evidence="3" key="3">
    <citation type="journal article" date="2012" name="PLoS Pathog.">
        <title>Comparative genomics of the apicomplexan parasites Toxoplasma gondii and Neospora caninum: Coccidia differing in host range and transmission strategy.</title>
        <authorList>
            <person name="Reid A.J."/>
            <person name="Vermont S.J."/>
            <person name="Cotton J.A."/>
            <person name="Harris D."/>
            <person name="Hill-Cawthorne G.A."/>
            <person name="Konen-Waisman S."/>
            <person name="Latham S.M."/>
            <person name="Mourier T."/>
            <person name="Norton R."/>
            <person name="Quail M.A."/>
            <person name="Sanders M."/>
            <person name="Shanmugam D."/>
            <person name="Sohal A."/>
            <person name="Wasmuth J.D."/>
            <person name="Brunk B."/>
            <person name="Grigg M.E."/>
            <person name="Howard J.C."/>
            <person name="Parkinson J."/>
            <person name="Roos D.S."/>
            <person name="Trees A.J."/>
            <person name="Berriman M."/>
            <person name="Pain A."/>
            <person name="Wastling J.M."/>
        </authorList>
    </citation>
    <scope>NUCLEOTIDE SEQUENCE [LARGE SCALE GENOMIC DNA]</scope>
    <source>
        <strain evidence="3">Liverpool</strain>
    </source>
</reference>